<proteinExistence type="predicted"/>
<dbReference type="PROSITE" id="PS51186">
    <property type="entry name" value="GNAT"/>
    <property type="match status" value="1"/>
</dbReference>
<organism evidence="2">
    <name type="scientific">marine metagenome</name>
    <dbReference type="NCBI Taxonomy" id="408172"/>
    <lineage>
        <taxon>unclassified sequences</taxon>
        <taxon>metagenomes</taxon>
        <taxon>ecological metagenomes</taxon>
    </lineage>
</organism>
<dbReference type="AlphaFoldDB" id="A0A382NRJ4"/>
<dbReference type="InterPro" id="IPR000182">
    <property type="entry name" value="GNAT_dom"/>
</dbReference>
<evidence type="ECO:0000259" key="1">
    <source>
        <dbReference type="PROSITE" id="PS51186"/>
    </source>
</evidence>
<evidence type="ECO:0000313" key="2">
    <source>
        <dbReference type="EMBL" id="SVC63804.1"/>
    </source>
</evidence>
<dbReference type="CDD" id="cd04301">
    <property type="entry name" value="NAT_SF"/>
    <property type="match status" value="1"/>
</dbReference>
<dbReference type="InterPro" id="IPR016181">
    <property type="entry name" value="Acyl_CoA_acyltransferase"/>
</dbReference>
<feature type="non-terminal residue" evidence="2">
    <location>
        <position position="272"/>
    </location>
</feature>
<reference evidence="2" key="1">
    <citation type="submission" date="2018-05" db="EMBL/GenBank/DDBJ databases">
        <authorList>
            <person name="Lanie J.A."/>
            <person name="Ng W.-L."/>
            <person name="Kazmierczak K.M."/>
            <person name="Andrzejewski T.M."/>
            <person name="Davidsen T.M."/>
            <person name="Wayne K.J."/>
            <person name="Tettelin H."/>
            <person name="Glass J.I."/>
            <person name="Rusch D."/>
            <person name="Podicherti R."/>
            <person name="Tsui H.-C.T."/>
            <person name="Winkler M.E."/>
        </authorList>
    </citation>
    <scope>NUCLEOTIDE SEQUENCE</scope>
</reference>
<dbReference type="GO" id="GO:0030649">
    <property type="term" value="P:aminoglycoside antibiotic catabolic process"/>
    <property type="evidence" value="ECO:0007669"/>
    <property type="project" value="TreeGrafter"/>
</dbReference>
<dbReference type="PANTHER" id="PTHR37817:SF1">
    <property type="entry name" value="N-ACETYLTRANSFERASE EIS"/>
    <property type="match status" value="1"/>
</dbReference>
<name>A0A382NRJ4_9ZZZZ</name>
<accession>A0A382NRJ4</accession>
<gene>
    <name evidence="2" type="ORF">METZ01_LOCUS316658</name>
</gene>
<dbReference type="SUPFAM" id="SSF55729">
    <property type="entry name" value="Acyl-CoA N-acyltransferases (Nat)"/>
    <property type="match status" value="1"/>
</dbReference>
<protein>
    <recommendedName>
        <fullName evidence="1">N-acetyltransferase domain-containing protein</fullName>
    </recommendedName>
</protein>
<dbReference type="GO" id="GO:0034069">
    <property type="term" value="F:aminoglycoside N-acetyltransferase activity"/>
    <property type="evidence" value="ECO:0007669"/>
    <property type="project" value="TreeGrafter"/>
</dbReference>
<feature type="domain" description="N-acetyltransferase" evidence="1">
    <location>
        <begin position="9"/>
        <end position="153"/>
    </location>
</feature>
<dbReference type="Pfam" id="PF13527">
    <property type="entry name" value="Acetyltransf_9"/>
    <property type="match status" value="1"/>
</dbReference>
<dbReference type="InterPro" id="IPR051554">
    <property type="entry name" value="Acetyltransferase_Eis"/>
</dbReference>
<dbReference type="Gene3D" id="3.40.630.30">
    <property type="match status" value="2"/>
</dbReference>
<dbReference type="PANTHER" id="PTHR37817">
    <property type="entry name" value="N-ACETYLTRANSFERASE EIS"/>
    <property type="match status" value="1"/>
</dbReference>
<dbReference type="EMBL" id="UINC01102295">
    <property type="protein sequence ID" value="SVC63804.1"/>
    <property type="molecule type" value="Genomic_DNA"/>
</dbReference>
<sequence length="272" mass="31154">MNKQCGENMEIRASKESDFEEIINLICTVFVEKCRPRYASQIYHDSSFQPHQSRVCVIDGKIVSHIRVSDRAIQIGRSVIRLGGIGMVATLPEYRHRGYASALMQDSIEYMEEIGYELSLLFTTIQPFYMKFGWATFPQTNFELDLHAKKQFEPSSWIVRAFDAETDLAQISQIYDEHNKTRSGTVLRSESYWRDTYSHQVGLLPSLVAEKDGTIGAYANFGFPTDLDGMDPFLATYYPNLREVGYRSQHPDSLLALCRAILISIYKRDLTS</sequence>